<organism evidence="1 2">
    <name type="scientific">Namhaeicola litoreus</name>
    <dbReference type="NCBI Taxonomy" id="1052145"/>
    <lineage>
        <taxon>Bacteria</taxon>
        <taxon>Pseudomonadati</taxon>
        <taxon>Bacteroidota</taxon>
        <taxon>Flavobacteriia</taxon>
        <taxon>Flavobacteriales</taxon>
        <taxon>Flavobacteriaceae</taxon>
        <taxon>Namhaeicola</taxon>
    </lineage>
</organism>
<reference evidence="2" key="1">
    <citation type="journal article" date="2019" name="Int. J. Syst. Evol. Microbiol.">
        <title>The Global Catalogue of Microorganisms (GCM) 10K type strain sequencing project: providing services to taxonomists for standard genome sequencing and annotation.</title>
        <authorList>
            <consortium name="The Broad Institute Genomics Platform"/>
            <consortium name="The Broad Institute Genome Sequencing Center for Infectious Disease"/>
            <person name="Wu L."/>
            <person name="Ma J."/>
        </authorList>
    </citation>
    <scope>NUCLEOTIDE SEQUENCE [LARGE SCALE GENOMIC DNA]</scope>
    <source>
        <strain evidence="2">CCUG 61485</strain>
    </source>
</reference>
<comment type="caution">
    <text evidence="1">The sequence shown here is derived from an EMBL/GenBank/DDBJ whole genome shotgun (WGS) entry which is preliminary data.</text>
</comment>
<protein>
    <submittedName>
        <fullName evidence="1">DUF4270 domain-containing protein</fullName>
    </submittedName>
</protein>
<evidence type="ECO:0000313" key="2">
    <source>
        <dbReference type="Proteomes" id="UP001597201"/>
    </source>
</evidence>
<evidence type="ECO:0000313" key="1">
    <source>
        <dbReference type="EMBL" id="MFD1314811.1"/>
    </source>
</evidence>
<dbReference type="RefSeq" id="WP_377176737.1">
    <property type="nucleotide sequence ID" value="NZ_JBHTMY010000002.1"/>
</dbReference>
<accession>A0ABW3XZ14</accession>
<keyword evidence="2" id="KW-1185">Reference proteome</keyword>
<dbReference type="EMBL" id="JBHTMY010000002">
    <property type="protein sequence ID" value="MFD1314811.1"/>
    <property type="molecule type" value="Genomic_DNA"/>
</dbReference>
<proteinExistence type="predicted"/>
<gene>
    <name evidence="1" type="ORF">ACFQ39_04230</name>
</gene>
<dbReference type="Pfam" id="PF14092">
    <property type="entry name" value="DUF4270"/>
    <property type="match status" value="1"/>
</dbReference>
<name>A0ABW3XZ14_9FLAO</name>
<sequence>MVKNRIARTLYFLVVSLFLLGVYSCEKDIENVGVDLVNNGRFQVGDTVFEVVAYTINVDSSRVDNNEVLGQPGYLIGVNNNQNFGYLKSNLVTQFRLPSLGVNFGDNAIIDMVVLDIPYYSTRDTIQYAKDPLTGEEIKDSDGNPIVAPSFSLDSIYGNKDLPYQIRISELGTFLNVLDPENPTQPKKYYSNRDYTVLDELFYGEFKPNRNDTVLYVERRYLDGDPSTVNDIDTIKTETANPSIKFELNKDFFKTRFVDQDDSPFFDNFENFVRYFKGIYIESIGPDGSLMNLPITNGGMTIYYTFEEIKDESTGEDLNYNGVTGETDVLVKTKSSMKFDIGGARSGVYQRDYSSSPAGMAMSTPNKVEGESTLYVQGAAGSEAIIQLFTEESLEDLRSQGLLINEANLTFYVDDIKQSGKLPSRLFLYNYTENSVLRDLRLDGFDVFDGSLSYDSDGNPEKYKFRITRFVSRILSESGYSDAKLALKTYHRTDDPFTNLDTLVADYSWIPKGVTLNGNLPQLSDKRLKLEIFYSK</sequence>
<dbReference type="PROSITE" id="PS51257">
    <property type="entry name" value="PROKAR_LIPOPROTEIN"/>
    <property type="match status" value="1"/>
</dbReference>
<dbReference type="Proteomes" id="UP001597201">
    <property type="component" value="Unassembled WGS sequence"/>
</dbReference>
<dbReference type="InterPro" id="IPR025366">
    <property type="entry name" value="DUF4270"/>
</dbReference>